<gene>
    <name evidence="6" type="ORF">CTI12_AA135450</name>
</gene>
<dbReference type="GO" id="GO:0006397">
    <property type="term" value="P:mRNA processing"/>
    <property type="evidence" value="ECO:0007669"/>
    <property type="project" value="UniProtKB-KW"/>
</dbReference>
<dbReference type="Gene3D" id="2.30.29.30">
    <property type="entry name" value="Pleckstrin-homology domain (PH domain)/Phosphotyrosine-binding domain (PTB)"/>
    <property type="match status" value="1"/>
</dbReference>
<keyword evidence="4" id="KW-0507">mRNA processing</keyword>
<dbReference type="STRING" id="35608.A0A2U1PMW8"/>
<accession>A0A2U1PMW8</accession>
<organism evidence="6 7">
    <name type="scientific">Artemisia annua</name>
    <name type="common">Sweet wormwood</name>
    <dbReference type="NCBI Taxonomy" id="35608"/>
    <lineage>
        <taxon>Eukaryota</taxon>
        <taxon>Viridiplantae</taxon>
        <taxon>Streptophyta</taxon>
        <taxon>Embryophyta</taxon>
        <taxon>Tracheophyta</taxon>
        <taxon>Spermatophyta</taxon>
        <taxon>Magnoliopsida</taxon>
        <taxon>eudicotyledons</taxon>
        <taxon>Gunneridae</taxon>
        <taxon>Pentapetalae</taxon>
        <taxon>asterids</taxon>
        <taxon>campanulids</taxon>
        <taxon>Asterales</taxon>
        <taxon>Asteraceae</taxon>
        <taxon>Asteroideae</taxon>
        <taxon>Anthemideae</taxon>
        <taxon>Artemisiinae</taxon>
        <taxon>Artemisia</taxon>
    </lineage>
</organism>
<dbReference type="InterPro" id="IPR010334">
    <property type="entry name" value="Dcp1"/>
</dbReference>
<proteinExistence type="inferred from homology"/>
<keyword evidence="7" id="KW-1185">Reference proteome</keyword>
<dbReference type="PANTHER" id="PTHR16290:SF0">
    <property type="entry name" value="DECAPPING PROTEIN 1, ISOFORM A"/>
    <property type="match status" value="1"/>
</dbReference>
<evidence type="ECO:0000256" key="3">
    <source>
        <dbReference type="ARBA" id="ARBA00022490"/>
    </source>
</evidence>
<name>A0A2U1PMW8_ARTAN</name>
<evidence type="ECO:0000256" key="5">
    <source>
        <dbReference type="SAM" id="MobiDB-lite"/>
    </source>
</evidence>
<evidence type="ECO:0000313" key="7">
    <source>
        <dbReference type="Proteomes" id="UP000245207"/>
    </source>
</evidence>
<feature type="region of interest" description="Disordered" evidence="5">
    <location>
        <begin position="295"/>
        <end position="356"/>
    </location>
</feature>
<feature type="compositionally biased region" description="Polar residues" evidence="5">
    <location>
        <begin position="224"/>
        <end position="257"/>
    </location>
</feature>
<dbReference type="Pfam" id="PF06058">
    <property type="entry name" value="DCP1"/>
    <property type="match status" value="2"/>
</dbReference>
<dbReference type="GO" id="GO:0008047">
    <property type="term" value="F:enzyme activator activity"/>
    <property type="evidence" value="ECO:0007669"/>
    <property type="project" value="InterPro"/>
</dbReference>
<dbReference type="GO" id="GO:0003729">
    <property type="term" value="F:mRNA binding"/>
    <property type="evidence" value="ECO:0007669"/>
    <property type="project" value="TreeGrafter"/>
</dbReference>
<protein>
    <submittedName>
        <fullName evidence="6">Dcp1-like decapping</fullName>
    </submittedName>
</protein>
<evidence type="ECO:0000313" key="6">
    <source>
        <dbReference type="EMBL" id="PWA87062.1"/>
    </source>
</evidence>
<comment type="similarity">
    <text evidence="2">Belongs to the DCP1 family.</text>
</comment>
<dbReference type="GO" id="GO:0000290">
    <property type="term" value="P:deadenylation-dependent decapping of nuclear-transcribed mRNA"/>
    <property type="evidence" value="ECO:0007669"/>
    <property type="project" value="InterPro"/>
</dbReference>
<feature type="compositionally biased region" description="Pro residues" evidence="5">
    <location>
        <begin position="303"/>
        <end position="317"/>
    </location>
</feature>
<dbReference type="GO" id="GO:0031087">
    <property type="term" value="P:deadenylation-independent decapping of nuclear-transcribed mRNA"/>
    <property type="evidence" value="ECO:0007669"/>
    <property type="project" value="TreeGrafter"/>
</dbReference>
<dbReference type="OrthoDB" id="440673at2759"/>
<evidence type="ECO:0000256" key="2">
    <source>
        <dbReference type="ARBA" id="ARBA00008778"/>
    </source>
</evidence>
<dbReference type="EMBL" id="PKPP01000954">
    <property type="protein sequence ID" value="PWA87062.1"/>
    <property type="molecule type" value="Genomic_DNA"/>
</dbReference>
<dbReference type="PANTHER" id="PTHR16290">
    <property type="entry name" value="TRANSCRIPTION FACTOR SMIF DECAPPING ENZYME DCP1"/>
    <property type="match status" value="1"/>
</dbReference>
<reference evidence="6 7" key="1">
    <citation type="journal article" date="2018" name="Mol. Plant">
        <title>The genome of Artemisia annua provides insight into the evolution of Asteraceae family and artemisinin biosynthesis.</title>
        <authorList>
            <person name="Shen Q."/>
            <person name="Zhang L."/>
            <person name="Liao Z."/>
            <person name="Wang S."/>
            <person name="Yan T."/>
            <person name="Shi P."/>
            <person name="Liu M."/>
            <person name="Fu X."/>
            <person name="Pan Q."/>
            <person name="Wang Y."/>
            <person name="Lv Z."/>
            <person name="Lu X."/>
            <person name="Zhang F."/>
            <person name="Jiang W."/>
            <person name="Ma Y."/>
            <person name="Chen M."/>
            <person name="Hao X."/>
            <person name="Li L."/>
            <person name="Tang Y."/>
            <person name="Lv G."/>
            <person name="Zhou Y."/>
            <person name="Sun X."/>
            <person name="Brodelius P.E."/>
            <person name="Rose J.K.C."/>
            <person name="Tang K."/>
        </authorList>
    </citation>
    <scope>NUCLEOTIDE SEQUENCE [LARGE SCALE GENOMIC DNA]</scope>
    <source>
        <strain evidence="7">cv. Huhao1</strain>
        <tissue evidence="6">Leaf</tissue>
    </source>
</reference>
<dbReference type="SUPFAM" id="SSF50729">
    <property type="entry name" value="PH domain-like"/>
    <property type="match status" value="1"/>
</dbReference>
<keyword evidence="3" id="KW-0963">Cytoplasm</keyword>
<dbReference type="InterPro" id="IPR011993">
    <property type="entry name" value="PH-like_dom_sf"/>
</dbReference>
<comment type="subcellular location">
    <subcellularLocation>
        <location evidence="1">Cytoplasm</location>
    </subcellularLocation>
</comment>
<comment type="caution">
    <text evidence="6">The sequence shown here is derived from an EMBL/GenBank/DDBJ whole genome shotgun (WGS) entry which is preliminary data.</text>
</comment>
<feature type="compositionally biased region" description="Pro residues" evidence="5">
    <location>
        <begin position="331"/>
        <end position="341"/>
    </location>
</feature>
<dbReference type="AlphaFoldDB" id="A0A2U1PMW8"/>
<sequence length="404" mass="44446">MSGNGKLKPNLDEKSRKTLNLTVLQRLDPYIDQILITAAHVTFYQFNVHLNQWECPAKVSVYSNESAKYRQAYFHQSYMLVFCISLDGTKQAGSSDLILLEDGSCYLKKNLVEDLLGDFDYELQVPYLLYRNAAQEVNGIWFYNPRECEDVANLFTRILGAYSKVAPQPKVKKSAFEELEAIPTSAVIERPLEPSFTTSSSKDVPEDSSFANFFGTAMKLGHHASSNSANSQQPYHNSTPTHLHSSVASSPALNNPSLHIPLYTSPGMPLHDTPDPLNSSNRVTNLIKPLSFFTPSSSASPLMPQPSPSVPGAPLQPPRNAQHNHGIPLLQPFPPPTPPSSLTPGPTSSPNNGALSRGQVRDALLMLAQAIKHGLLLNDWVDSLLNLKTVLKLPPDFKVDPYCS</sequence>
<dbReference type="Proteomes" id="UP000245207">
    <property type="component" value="Unassembled WGS sequence"/>
</dbReference>
<dbReference type="CDD" id="cd09804">
    <property type="entry name" value="Dcp1"/>
    <property type="match status" value="1"/>
</dbReference>
<evidence type="ECO:0000256" key="1">
    <source>
        <dbReference type="ARBA" id="ARBA00004496"/>
    </source>
</evidence>
<dbReference type="GO" id="GO:0000932">
    <property type="term" value="C:P-body"/>
    <property type="evidence" value="ECO:0007669"/>
    <property type="project" value="TreeGrafter"/>
</dbReference>
<feature type="region of interest" description="Disordered" evidence="5">
    <location>
        <begin position="223"/>
        <end position="282"/>
    </location>
</feature>
<evidence type="ECO:0000256" key="4">
    <source>
        <dbReference type="ARBA" id="ARBA00022664"/>
    </source>
</evidence>